<feature type="non-terminal residue" evidence="1">
    <location>
        <position position="1"/>
    </location>
</feature>
<dbReference type="OrthoDB" id="10434354at2759"/>
<reference evidence="1" key="1">
    <citation type="submission" date="2021-06" db="EMBL/GenBank/DDBJ databases">
        <authorList>
            <person name="Kallberg Y."/>
            <person name="Tangrot J."/>
            <person name="Rosling A."/>
        </authorList>
    </citation>
    <scope>NUCLEOTIDE SEQUENCE</scope>
    <source>
        <strain evidence="1">FL130A</strain>
    </source>
</reference>
<protein>
    <submittedName>
        <fullName evidence="1">2861_t:CDS:1</fullName>
    </submittedName>
</protein>
<evidence type="ECO:0000313" key="1">
    <source>
        <dbReference type="EMBL" id="CAG8669212.1"/>
    </source>
</evidence>
<accession>A0A9N9EAX7</accession>
<dbReference type="AlphaFoldDB" id="A0A9N9EAX7"/>
<keyword evidence="2" id="KW-1185">Reference proteome</keyword>
<sequence length="126" mass="14475">HPANRNIIHVQQQTTRDAQLLYFTKKCLEGDTDTSNKICKYIAIIQKIILRRKEEGKFVEDESYWSGPGDGVPSSRFEIRDLIVLGNFDYKNYIPMLTVTETKVEADNIIIIGVSHVAYSVKRKDL</sequence>
<proteinExistence type="predicted"/>
<name>A0A9N9EAX7_9GLOM</name>
<gene>
    <name evidence="1" type="ORF">ALEPTO_LOCUS10546</name>
</gene>
<organism evidence="1 2">
    <name type="scientific">Ambispora leptoticha</name>
    <dbReference type="NCBI Taxonomy" id="144679"/>
    <lineage>
        <taxon>Eukaryota</taxon>
        <taxon>Fungi</taxon>
        <taxon>Fungi incertae sedis</taxon>
        <taxon>Mucoromycota</taxon>
        <taxon>Glomeromycotina</taxon>
        <taxon>Glomeromycetes</taxon>
        <taxon>Archaeosporales</taxon>
        <taxon>Ambisporaceae</taxon>
        <taxon>Ambispora</taxon>
    </lineage>
</organism>
<evidence type="ECO:0000313" key="2">
    <source>
        <dbReference type="Proteomes" id="UP000789508"/>
    </source>
</evidence>
<dbReference type="EMBL" id="CAJVPS010012124">
    <property type="protein sequence ID" value="CAG8669212.1"/>
    <property type="molecule type" value="Genomic_DNA"/>
</dbReference>
<dbReference type="Proteomes" id="UP000789508">
    <property type="component" value="Unassembled WGS sequence"/>
</dbReference>
<comment type="caution">
    <text evidence="1">The sequence shown here is derived from an EMBL/GenBank/DDBJ whole genome shotgun (WGS) entry which is preliminary data.</text>
</comment>